<accession>A0A4Z2JJ91</accession>
<keyword evidence="3" id="KW-1185">Reference proteome</keyword>
<evidence type="ECO:0000313" key="3">
    <source>
        <dbReference type="Proteomes" id="UP000314294"/>
    </source>
</evidence>
<feature type="region of interest" description="Disordered" evidence="1">
    <location>
        <begin position="358"/>
        <end position="398"/>
    </location>
</feature>
<dbReference type="OrthoDB" id="10689204at2759"/>
<dbReference type="Proteomes" id="UP000314294">
    <property type="component" value="Unassembled WGS sequence"/>
</dbReference>
<protein>
    <submittedName>
        <fullName evidence="2">Uncharacterized protein</fullName>
    </submittedName>
</protein>
<dbReference type="AlphaFoldDB" id="A0A4Z2JJ91"/>
<dbReference type="EMBL" id="SRLO01000001">
    <property type="protein sequence ID" value="TNN89708.1"/>
    <property type="molecule type" value="Genomic_DNA"/>
</dbReference>
<comment type="caution">
    <text evidence="2">The sequence shown here is derived from an EMBL/GenBank/DDBJ whole genome shotgun (WGS) entry which is preliminary data.</text>
</comment>
<organism evidence="2 3">
    <name type="scientific">Liparis tanakae</name>
    <name type="common">Tanaka's snailfish</name>
    <dbReference type="NCBI Taxonomy" id="230148"/>
    <lineage>
        <taxon>Eukaryota</taxon>
        <taxon>Metazoa</taxon>
        <taxon>Chordata</taxon>
        <taxon>Craniata</taxon>
        <taxon>Vertebrata</taxon>
        <taxon>Euteleostomi</taxon>
        <taxon>Actinopterygii</taxon>
        <taxon>Neopterygii</taxon>
        <taxon>Teleostei</taxon>
        <taxon>Neoteleostei</taxon>
        <taxon>Acanthomorphata</taxon>
        <taxon>Eupercaria</taxon>
        <taxon>Perciformes</taxon>
        <taxon>Cottioidei</taxon>
        <taxon>Cottales</taxon>
        <taxon>Liparidae</taxon>
        <taxon>Liparis</taxon>
    </lineage>
</organism>
<evidence type="ECO:0000313" key="2">
    <source>
        <dbReference type="EMBL" id="TNN89708.1"/>
    </source>
</evidence>
<gene>
    <name evidence="2" type="ORF">EYF80_000311</name>
</gene>
<evidence type="ECO:0000256" key="1">
    <source>
        <dbReference type="SAM" id="MobiDB-lite"/>
    </source>
</evidence>
<proteinExistence type="predicted"/>
<name>A0A4Z2JJ91_9TELE</name>
<feature type="compositionally biased region" description="Pro residues" evidence="1">
    <location>
        <begin position="84"/>
        <end position="95"/>
    </location>
</feature>
<feature type="region of interest" description="Disordered" evidence="1">
    <location>
        <begin position="78"/>
        <end position="99"/>
    </location>
</feature>
<sequence>MWYLSVRSGPSALGRVASVHGGVTPGDVLVCGVGVAPVAGAHRRLQPRCGAAAAAATAAAAAAPGRGVLRGGAPVRVQRRRGPAPVPAAPPPPQRGAPLRHVGQQLRQDPPQDAVVRRPRSPLASLRLDVLVYVPQGGVQSFVDGLFGLGSPPAAAVAAAAASPGARRGALFPAERHWADQEGQLGHRLLGRRDLGLGMDAAAAAAAAARLREPLRLLARSLPLVAKHGSEARVGRRAAALAGADEVAVLVALTLAQTLGTGLLLVVMLVVLVVTEVSVEGGGAVQALGGGQRAAVEVALAAEGGSLRRHEVAEVGRHGVLFAVGVIRVGVRPAGDGRGGEGAPAARLRPGAGLTLGRAASKDSMEKRRFGKLGVAPPPLLGRDDESPGVVAPDGASASPRLGMDLDFWMRCS</sequence>
<reference evidence="2 3" key="1">
    <citation type="submission" date="2019-03" db="EMBL/GenBank/DDBJ databases">
        <title>First draft genome of Liparis tanakae, snailfish: a comprehensive survey of snailfish specific genes.</title>
        <authorList>
            <person name="Kim W."/>
            <person name="Song I."/>
            <person name="Jeong J.-H."/>
            <person name="Kim D."/>
            <person name="Kim S."/>
            <person name="Ryu S."/>
            <person name="Song J.Y."/>
            <person name="Lee S.K."/>
        </authorList>
    </citation>
    <scope>NUCLEOTIDE SEQUENCE [LARGE SCALE GENOMIC DNA]</scope>
    <source>
        <tissue evidence="2">Muscle</tissue>
    </source>
</reference>